<evidence type="ECO:0000256" key="1">
    <source>
        <dbReference type="SAM" id="SignalP"/>
    </source>
</evidence>
<keyword evidence="6" id="KW-1185">Reference proteome</keyword>
<organism evidence="5 6">
    <name type="scientific">Hydrogenoanaerobacterium saccharovorans</name>
    <dbReference type="NCBI Taxonomy" id="474960"/>
    <lineage>
        <taxon>Bacteria</taxon>
        <taxon>Bacillati</taxon>
        <taxon>Bacillota</taxon>
        <taxon>Clostridia</taxon>
        <taxon>Eubacteriales</taxon>
        <taxon>Oscillospiraceae</taxon>
        <taxon>Hydrogenoanaerobacterium</taxon>
    </lineage>
</organism>
<protein>
    <submittedName>
        <fullName evidence="5">Uncharacterized protein</fullName>
    </submittedName>
</protein>
<dbReference type="Proteomes" id="UP000199158">
    <property type="component" value="Unassembled WGS sequence"/>
</dbReference>
<evidence type="ECO:0000259" key="2">
    <source>
        <dbReference type="Pfam" id="PF26613"/>
    </source>
</evidence>
<dbReference type="Pfam" id="PF26615">
    <property type="entry name" value="DUF8195"/>
    <property type="match status" value="1"/>
</dbReference>
<name>A0A1H8AY87_9FIRM</name>
<feature type="signal peptide" evidence="1">
    <location>
        <begin position="1"/>
        <end position="23"/>
    </location>
</feature>
<feature type="domain" description="DUF8194" evidence="3">
    <location>
        <begin position="302"/>
        <end position="392"/>
    </location>
</feature>
<dbReference type="AlphaFoldDB" id="A0A1H8AY87"/>
<evidence type="ECO:0000313" key="5">
    <source>
        <dbReference type="EMBL" id="SEM74738.1"/>
    </source>
</evidence>
<keyword evidence="1" id="KW-0732">Signal</keyword>
<evidence type="ECO:0000259" key="3">
    <source>
        <dbReference type="Pfam" id="PF26614"/>
    </source>
</evidence>
<sequence>MKNFIALLLCLTLLFTYALTTYAEGDPNMDGGGGGTEDGTKTNSWNIGDDGVRVTIVREDNKSAVTTPLDFSNKNPIDINMYFGLRSKLDYKSKSLKPITSNHEAIKPATPIPAVVNANGGGNIVAVKTYFSDEGNLRGMCEQIGFDFDELISGEYVLMIEPLVYITYNGIKFCMTATEAALYDRMTSGDLKSKLGNITHQNLPLAMFLEKPDLGFPAWGGASSGIRSNEDIISSLGIGTVRFSEGACCNHAADCPCIADHDHPNECECKKNHPDQPCGPDTPNCDCVPADDPDTPSGGVKYYDYHTDTDVITTIEVKDTKGGKSGISPDEKAKVTFHVNGNTYTKSFVTPPHESTLLWIKWHTPSTPQKVTINVSTTHGQVTTPTVIANVTELTESTPPDPQPTDERNGFTVSAVPSRKDVDRLTWGEWLPKWHENWEWESDWHWVSKGHSDSCKPDCTKSHGGKWVDRGKYVDNGWWVYTWKEYYASITAETTVTPAREVPTAYKRSGKYTMKSGYGVNIKVSSSVVTNAKNDDVTGAQNAITTFPEFQYTTYNRVMEKYHGTMRAEFQLKTNKYSYRGANSHYTPLWYPDGAQYAPQTEIIDTWTPAGQLIAYGDDYVNIEGDCYDDWNVRPVK</sequence>
<dbReference type="RefSeq" id="WP_092753306.1">
    <property type="nucleotide sequence ID" value="NZ_FOCG01000001.1"/>
</dbReference>
<evidence type="ECO:0000313" key="6">
    <source>
        <dbReference type="Proteomes" id="UP000199158"/>
    </source>
</evidence>
<dbReference type="STRING" id="474960.SAMN05216180_1568"/>
<accession>A0A1H8AY87</accession>
<feature type="domain" description="DUF8193" evidence="2">
    <location>
        <begin position="24"/>
        <end position="242"/>
    </location>
</feature>
<dbReference type="Pfam" id="PF26613">
    <property type="entry name" value="DUF8193"/>
    <property type="match status" value="1"/>
</dbReference>
<dbReference type="Pfam" id="PF26614">
    <property type="entry name" value="DUF8194"/>
    <property type="match status" value="1"/>
</dbReference>
<proteinExistence type="predicted"/>
<reference evidence="5 6" key="1">
    <citation type="submission" date="2016-10" db="EMBL/GenBank/DDBJ databases">
        <authorList>
            <person name="de Groot N.N."/>
        </authorList>
    </citation>
    <scope>NUCLEOTIDE SEQUENCE [LARGE SCALE GENOMIC DNA]</scope>
    <source>
        <strain evidence="5 6">CGMCC 1.5070</strain>
    </source>
</reference>
<gene>
    <name evidence="5" type="ORF">SAMN05216180_1568</name>
</gene>
<dbReference type="InterPro" id="IPR058506">
    <property type="entry name" value="DUF8193"/>
</dbReference>
<feature type="domain" description="DUF8195" evidence="4">
    <location>
        <begin position="398"/>
        <end position="631"/>
    </location>
</feature>
<dbReference type="InterPro" id="IPR058507">
    <property type="entry name" value="DUF8194"/>
</dbReference>
<dbReference type="InterPro" id="IPR058508">
    <property type="entry name" value="DUF8195"/>
</dbReference>
<evidence type="ECO:0000259" key="4">
    <source>
        <dbReference type="Pfam" id="PF26615"/>
    </source>
</evidence>
<feature type="chain" id="PRO_5039222149" evidence="1">
    <location>
        <begin position="24"/>
        <end position="637"/>
    </location>
</feature>
<dbReference type="OrthoDB" id="9768560at2"/>
<dbReference type="EMBL" id="FOCG01000001">
    <property type="protein sequence ID" value="SEM74738.1"/>
    <property type="molecule type" value="Genomic_DNA"/>
</dbReference>